<accession>A0AA35XA63</accession>
<name>A0AA35XA63_GEOBA</name>
<evidence type="ECO:0000256" key="1">
    <source>
        <dbReference type="SAM" id="Phobius"/>
    </source>
</evidence>
<feature type="transmembrane region" description="Helical" evidence="1">
    <location>
        <begin position="6"/>
        <end position="29"/>
    </location>
</feature>
<evidence type="ECO:0000313" key="2">
    <source>
        <dbReference type="EMBL" id="CAI8045026.1"/>
    </source>
</evidence>
<protein>
    <submittedName>
        <fullName evidence="2">Uncharacterized protein</fullName>
    </submittedName>
</protein>
<dbReference type="EMBL" id="CASHTH010003441">
    <property type="protein sequence ID" value="CAI8045026.1"/>
    <property type="molecule type" value="Genomic_DNA"/>
</dbReference>
<dbReference type="Proteomes" id="UP001174909">
    <property type="component" value="Unassembled WGS sequence"/>
</dbReference>
<dbReference type="AlphaFoldDB" id="A0AA35XA63"/>
<comment type="caution">
    <text evidence="2">The sequence shown here is derived from an EMBL/GenBank/DDBJ whole genome shotgun (WGS) entry which is preliminary data.</text>
</comment>
<keyword evidence="1" id="KW-0812">Transmembrane</keyword>
<proteinExistence type="predicted"/>
<reference evidence="2" key="1">
    <citation type="submission" date="2023-03" db="EMBL/GenBank/DDBJ databases">
        <authorList>
            <person name="Steffen K."/>
            <person name="Cardenas P."/>
        </authorList>
    </citation>
    <scope>NUCLEOTIDE SEQUENCE</scope>
</reference>
<keyword evidence="3" id="KW-1185">Reference proteome</keyword>
<keyword evidence="1" id="KW-0472">Membrane</keyword>
<gene>
    <name evidence="2" type="ORF">GBAR_LOCUS24915</name>
</gene>
<sequence length="89" mass="10257">MKCTHYVPVLYCCTYVVQLLYTSCMYCIAKCMCLYMCIYTVPLHVCQYWFTDPPSLLTDVTFADGGIPTPLPSAQFILEFWVQTVSLLF</sequence>
<evidence type="ECO:0000313" key="3">
    <source>
        <dbReference type="Proteomes" id="UP001174909"/>
    </source>
</evidence>
<keyword evidence="1" id="KW-1133">Transmembrane helix</keyword>
<organism evidence="2 3">
    <name type="scientific">Geodia barretti</name>
    <name type="common">Barrett's horny sponge</name>
    <dbReference type="NCBI Taxonomy" id="519541"/>
    <lineage>
        <taxon>Eukaryota</taxon>
        <taxon>Metazoa</taxon>
        <taxon>Porifera</taxon>
        <taxon>Demospongiae</taxon>
        <taxon>Heteroscleromorpha</taxon>
        <taxon>Tetractinellida</taxon>
        <taxon>Astrophorina</taxon>
        <taxon>Geodiidae</taxon>
        <taxon>Geodia</taxon>
    </lineage>
</organism>